<evidence type="ECO:0000256" key="4">
    <source>
        <dbReference type="RuleBase" id="RU003719"/>
    </source>
</evidence>
<reference evidence="8" key="2">
    <citation type="journal article" date="2007" name="PLoS Biol.">
        <title>Survey sequencing and comparative analysis of the elephant shark (Callorhinchus milii) genome.</title>
        <authorList>
            <person name="Venkatesh B."/>
            <person name="Kirkness E.F."/>
            <person name="Loh Y.H."/>
            <person name="Halpern A.L."/>
            <person name="Lee A.P."/>
            <person name="Johnson J."/>
            <person name="Dandona N."/>
            <person name="Viswanathan L.D."/>
            <person name="Tay A."/>
            <person name="Venter J.C."/>
            <person name="Strausberg R.L."/>
            <person name="Brenner S."/>
        </authorList>
    </citation>
    <scope>NUCLEOTIDE SEQUENCE [LARGE SCALE GENOMIC DNA]</scope>
</reference>
<feature type="domain" description="D-isomer specific 2-hydroxyacid dehydrogenase catalytic" evidence="5">
    <location>
        <begin position="17"/>
        <end position="323"/>
    </location>
</feature>
<evidence type="ECO:0000256" key="1">
    <source>
        <dbReference type="ARBA" id="ARBA00005854"/>
    </source>
</evidence>
<dbReference type="PANTHER" id="PTHR10996:SF257">
    <property type="entry name" value="GLYOXYLATE REDUCTASE 1"/>
    <property type="match status" value="1"/>
</dbReference>
<sequence>MSERPYILSSKLSDTEGIQREHAEIIKKHFNIIWFDEFLKNKEELANKIQVVFLWGHSLKVDQKLLQSLPRLKAVVSSGVGVDHLHLPLISSFGVKVTNTPHLVDNATADMGMALMLASARNVIEGFKIATSPETQCMPWNWVGVEVTGATLGIIGMGRIGYKVAQRAKGFDMKILYHNRNRRTEEEERVVDASYCAKIDDLLWQSDFVMVVVNLTPQTLKLIGERELSLMKPTGTLVNISRGAVVDQDALVKALQNGTIRAAALDVTDPEPLPRDHPLLKLSNAIITPHLGTATDKTTEKMLERMIENAMAAVCGLPLPDEVLIS</sequence>
<evidence type="ECO:0000259" key="5">
    <source>
        <dbReference type="Pfam" id="PF00389"/>
    </source>
</evidence>
<name>A0A4W3GC50_CALMI</name>
<comment type="similarity">
    <text evidence="1 4">Belongs to the D-isomer specific 2-hydroxyacid dehydrogenase family.</text>
</comment>
<dbReference type="InterPro" id="IPR050223">
    <property type="entry name" value="D-isomer_2-hydroxyacid_DH"/>
</dbReference>
<dbReference type="STRING" id="7868.ENSCMIP00000000135"/>
<dbReference type="Pfam" id="PF02826">
    <property type="entry name" value="2-Hacid_dh_C"/>
    <property type="match status" value="1"/>
</dbReference>
<dbReference type="PANTHER" id="PTHR10996">
    <property type="entry name" value="2-HYDROXYACID DEHYDROGENASE-RELATED"/>
    <property type="match status" value="1"/>
</dbReference>
<evidence type="ECO:0000259" key="6">
    <source>
        <dbReference type="Pfam" id="PF02826"/>
    </source>
</evidence>
<dbReference type="Pfam" id="PF00389">
    <property type="entry name" value="2-Hacid_dh"/>
    <property type="match status" value="1"/>
</dbReference>
<evidence type="ECO:0000256" key="2">
    <source>
        <dbReference type="ARBA" id="ARBA00023002"/>
    </source>
</evidence>
<dbReference type="SUPFAM" id="SSF52283">
    <property type="entry name" value="Formate/glycerate dehydrogenase catalytic domain-like"/>
    <property type="match status" value="1"/>
</dbReference>
<dbReference type="RefSeq" id="XP_042188234.1">
    <property type="nucleotide sequence ID" value="XM_042332300.1"/>
</dbReference>
<dbReference type="Gene3D" id="3.40.50.720">
    <property type="entry name" value="NAD(P)-binding Rossmann-like Domain"/>
    <property type="match status" value="2"/>
</dbReference>
<dbReference type="SUPFAM" id="SSF51735">
    <property type="entry name" value="NAD(P)-binding Rossmann-fold domains"/>
    <property type="match status" value="1"/>
</dbReference>
<reference evidence="7" key="4">
    <citation type="submission" date="2025-08" db="UniProtKB">
        <authorList>
            <consortium name="Ensembl"/>
        </authorList>
    </citation>
    <scope>IDENTIFICATION</scope>
</reference>
<evidence type="ECO:0000256" key="3">
    <source>
        <dbReference type="ARBA" id="ARBA00073306"/>
    </source>
</evidence>
<dbReference type="InterPro" id="IPR006140">
    <property type="entry name" value="D-isomer_DH_NAD-bd"/>
</dbReference>
<dbReference type="InterPro" id="IPR029752">
    <property type="entry name" value="D-isomer_DH_CS1"/>
</dbReference>
<gene>
    <name evidence="7" type="primary">zgc:136493</name>
</gene>
<dbReference type="GeneID" id="103171907"/>
<reference evidence="8" key="1">
    <citation type="journal article" date="2006" name="Science">
        <title>Ancient noncoding elements conserved in the human genome.</title>
        <authorList>
            <person name="Venkatesh B."/>
            <person name="Kirkness E.F."/>
            <person name="Loh Y.H."/>
            <person name="Halpern A.L."/>
            <person name="Lee A.P."/>
            <person name="Johnson J."/>
            <person name="Dandona N."/>
            <person name="Viswanathan L.D."/>
            <person name="Tay A."/>
            <person name="Venter J.C."/>
            <person name="Strausberg R.L."/>
            <person name="Brenner S."/>
        </authorList>
    </citation>
    <scope>NUCLEOTIDE SEQUENCE [LARGE SCALE GENOMIC DNA]</scope>
</reference>
<dbReference type="GO" id="GO:0016618">
    <property type="term" value="F:hydroxypyruvate reductase [NAD(P)H] activity"/>
    <property type="evidence" value="ECO:0007669"/>
    <property type="project" value="TreeGrafter"/>
</dbReference>
<dbReference type="Ensembl" id="ENSCMIT00000000160.1">
    <property type="protein sequence ID" value="ENSCMIP00000000135.1"/>
    <property type="gene ID" value="ENSCMIG00000000112.1"/>
</dbReference>
<reference evidence="7" key="5">
    <citation type="submission" date="2025-09" db="UniProtKB">
        <authorList>
            <consortium name="Ensembl"/>
        </authorList>
    </citation>
    <scope>IDENTIFICATION</scope>
</reference>
<dbReference type="InterPro" id="IPR036291">
    <property type="entry name" value="NAD(P)-bd_dom_sf"/>
</dbReference>
<keyword evidence="8" id="KW-1185">Reference proteome</keyword>
<organism evidence="7 8">
    <name type="scientific">Callorhinchus milii</name>
    <name type="common">Ghost shark</name>
    <dbReference type="NCBI Taxonomy" id="7868"/>
    <lineage>
        <taxon>Eukaryota</taxon>
        <taxon>Metazoa</taxon>
        <taxon>Chordata</taxon>
        <taxon>Craniata</taxon>
        <taxon>Vertebrata</taxon>
        <taxon>Chondrichthyes</taxon>
        <taxon>Holocephali</taxon>
        <taxon>Chimaeriformes</taxon>
        <taxon>Callorhinchidae</taxon>
        <taxon>Callorhinchus</taxon>
    </lineage>
</organism>
<dbReference type="AlphaFoldDB" id="A0A4W3GC50"/>
<dbReference type="InParanoid" id="A0A4W3GC50"/>
<accession>A0A4W3GC50</accession>
<evidence type="ECO:0000313" key="7">
    <source>
        <dbReference type="Ensembl" id="ENSCMIP00000000135.1"/>
    </source>
</evidence>
<protein>
    <recommendedName>
        <fullName evidence="3">Glyoxylate reductase/hydroxypyruvate reductase</fullName>
    </recommendedName>
</protein>
<keyword evidence="2 4" id="KW-0560">Oxidoreductase</keyword>
<feature type="domain" description="D-isomer specific 2-hydroxyacid dehydrogenase NAD-binding" evidence="6">
    <location>
        <begin position="113"/>
        <end position="292"/>
    </location>
</feature>
<dbReference type="PROSITE" id="PS00065">
    <property type="entry name" value="D_2_HYDROXYACID_DH_1"/>
    <property type="match status" value="1"/>
</dbReference>
<dbReference type="Proteomes" id="UP000314986">
    <property type="component" value="Unassembled WGS sequence"/>
</dbReference>
<dbReference type="GO" id="GO:0051287">
    <property type="term" value="F:NAD binding"/>
    <property type="evidence" value="ECO:0007669"/>
    <property type="project" value="InterPro"/>
</dbReference>
<dbReference type="GO" id="GO:0005829">
    <property type="term" value="C:cytosol"/>
    <property type="evidence" value="ECO:0007669"/>
    <property type="project" value="TreeGrafter"/>
</dbReference>
<reference evidence="8" key="3">
    <citation type="journal article" date="2014" name="Nature">
        <title>Elephant shark genome provides unique insights into gnathostome evolution.</title>
        <authorList>
            <consortium name="International Elephant Shark Genome Sequencing Consortium"/>
            <person name="Venkatesh B."/>
            <person name="Lee A.P."/>
            <person name="Ravi V."/>
            <person name="Maurya A.K."/>
            <person name="Lian M.M."/>
            <person name="Swann J.B."/>
            <person name="Ohta Y."/>
            <person name="Flajnik M.F."/>
            <person name="Sutoh Y."/>
            <person name="Kasahara M."/>
            <person name="Hoon S."/>
            <person name="Gangu V."/>
            <person name="Roy S.W."/>
            <person name="Irimia M."/>
            <person name="Korzh V."/>
            <person name="Kondrychyn I."/>
            <person name="Lim Z.W."/>
            <person name="Tay B.H."/>
            <person name="Tohari S."/>
            <person name="Kong K.W."/>
            <person name="Ho S."/>
            <person name="Lorente-Galdos B."/>
            <person name="Quilez J."/>
            <person name="Marques-Bonet T."/>
            <person name="Raney B.J."/>
            <person name="Ingham P.W."/>
            <person name="Tay A."/>
            <person name="Hillier L.W."/>
            <person name="Minx P."/>
            <person name="Boehm T."/>
            <person name="Wilson R.K."/>
            <person name="Brenner S."/>
            <person name="Warren W.C."/>
        </authorList>
    </citation>
    <scope>NUCLEOTIDE SEQUENCE [LARGE SCALE GENOMIC DNA]</scope>
</reference>
<dbReference type="OMA" id="VMDAAPS"/>
<proteinExistence type="inferred from homology"/>
<dbReference type="GeneTree" id="ENSGT00940000162740"/>
<evidence type="ECO:0000313" key="8">
    <source>
        <dbReference type="Proteomes" id="UP000314986"/>
    </source>
</evidence>
<dbReference type="RefSeq" id="XP_042188235.1">
    <property type="nucleotide sequence ID" value="XM_042332301.1"/>
</dbReference>
<dbReference type="FunFam" id="3.40.50.720:FF:000026">
    <property type="entry name" value="Glyoxylate/hydroxypyruvate reductase B"/>
    <property type="match status" value="1"/>
</dbReference>
<dbReference type="InterPro" id="IPR006139">
    <property type="entry name" value="D-isomer_2_OHA_DH_cat_dom"/>
</dbReference>
<dbReference type="GO" id="GO:0030267">
    <property type="term" value="F:glyoxylate reductase (NADPH) activity"/>
    <property type="evidence" value="ECO:0007669"/>
    <property type="project" value="TreeGrafter"/>
</dbReference>